<evidence type="ECO:0000256" key="1">
    <source>
        <dbReference type="SAM" id="MobiDB-lite"/>
    </source>
</evidence>
<comment type="caution">
    <text evidence="2">The sequence shown here is derived from an EMBL/GenBank/DDBJ whole genome shotgun (WGS) entry which is preliminary data.</text>
</comment>
<keyword evidence="3" id="KW-1185">Reference proteome</keyword>
<gene>
    <name evidence="2" type="ORF">SOASR030_37410</name>
</gene>
<protein>
    <recommendedName>
        <fullName evidence="4">DUF1043 family protein</fullName>
    </recommendedName>
</protein>
<organism evidence="2 3">
    <name type="scientific">Leminorella grimontii</name>
    <dbReference type="NCBI Taxonomy" id="82981"/>
    <lineage>
        <taxon>Bacteria</taxon>
        <taxon>Pseudomonadati</taxon>
        <taxon>Pseudomonadota</taxon>
        <taxon>Gammaproteobacteria</taxon>
        <taxon>Enterobacterales</taxon>
        <taxon>Budviciaceae</taxon>
        <taxon>Leminorella</taxon>
    </lineage>
</organism>
<dbReference type="Proteomes" id="UP001058124">
    <property type="component" value="Unassembled WGS sequence"/>
</dbReference>
<sequence>MINFLRAYGWALFLGISAVVFGYGLGATVTEGRLGRKVTQAEKNLVTASLAFSEARRLAAEKYSDDLKAEQQRYRELSDFSEQLLDEYHQTSDELDALKQQHERSVSYAVTHDGQAFTGLGPDGLRLYRAALGYSAKEGGKILPSDTGGTVARPTETRAADVGRAEGATHSRDGVRNVGAEAGAAIDAYRPMEPEARGAP</sequence>
<evidence type="ECO:0000313" key="2">
    <source>
        <dbReference type="EMBL" id="GKX57629.1"/>
    </source>
</evidence>
<dbReference type="EMBL" id="BRLH01000020">
    <property type="protein sequence ID" value="GKX57629.1"/>
    <property type="molecule type" value="Genomic_DNA"/>
</dbReference>
<evidence type="ECO:0008006" key="4">
    <source>
        <dbReference type="Google" id="ProtNLM"/>
    </source>
</evidence>
<evidence type="ECO:0000313" key="3">
    <source>
        <dbReference type="Proteomes" id="UP001058124"/>
    </source>
</evidence>
<reference evidence="2" key="1">
    <citation type="submission" date="2022-06" db="EMBL/GenBank/DDBJ databases">
        <title>Draft genome sequences of Leminorella grimontii str. JCM5902.</title>
        <authorList>
            <person name="Wakabayashi Y."/>
            <person name="Kojima K."/>
        </authorList>
    </citation>
    <scope>NUCLEOTIDE SEQUENCE</scope>
    <source>
        <strain evidence="2">JCM 5902</strain>
    </source>
</reference>
<dbReference type="AlphaFoldDB" id="A0AAV5N994"/>
<name>A0AAV5N994_9GAMM</name>
<accession>A0AAV5N994</accession>
<proteinExistence type="predicted"/>
<feature type="region of interest" description="Disordered" evidence="1">
    <location>
        <begin position="145"/>
        <end position="177"/>
    </location>
</feature>
<dbReference type="RefSeq" id="WP_027275828.1">
    <property type="nucleotide sequence ID" value="NZ_BRLH01000020.1"/>
</dbReference>
<feature type="compositionally biased region" description="Basic and acidic residues" evidence="1">
    <location>
        <begin position="155"/>
        <end position="175"/>
    </location>
</feature>